<name>A0A0A9FYJ1_ARUDO</name>
<proteinExistence type="predicted"/>
<dbReference type="AlphaFoldDB" id="A0A0A9FYJ1"/>
<sequence>MSVHFSNSLAFLGTENFFGVCWRHKLAQATHLI</sequence>
<evidence type="ECO:0000313" key="1">
    <source>
        <dbReference type="EMBL" id="JAE16269.1"/>
    </source>
</evidence>
<organism evidence="1">
    <name type="scientific">Arundo donax</name>
    <name type="common">Giant reed</name>
    <name type="synonym">Donax arundinaceus</name>
    <dbReference type="NCBI Taxonomy" id="35708"/>
    <lineage>
        <taxon>Eukaryota</taxon>
        <taxon>Viridiplantae</taxon>
        <taxon>Streptophyta</taxon>
        <taxon>Embryophyta</taxon>
        <taxon>Tracheophyta</taxon>
        <taxon>Spermatophyta</taxon>
        <taxon>Magnoliopsida</taxon>
        <taxon>Liliopsida</taxon>
        <taxon>Poales</taxon>
        <taxon>Poaceae</taxon>
        <taxon>PACMAD clade</taxon>
        <taxon>Arundinoideae</taxon>
        <taxon>Arundineae</taxon>
        <taxon>Arundo</taxon>
    </lineage>
</organism>
<protein>
    <submittedName>
        <fullName evidence="1">Uncharacterized protein</fullName>
    </submittedName>
</protein>
<accession>A0A0A9FYJ1</accession>
<reference evidence="1" key="2">
    <citation type="journal article" date="2015" name="Data Brief">
        <title>Shoot transcriptome of the giant reed, Arundo donax.</title>
        <authorList>
            <person name="Barrero R.A."/>
            <person name="Guerrero F.D."/>
            <person name="Moolhuijzen P."/>
            <person name="Goolsby J.A."/>
            <person name="Tidwell J."/>
            <person name="Bellgard S.E."/>
            <person name="Bellgard M.I."/>
        </authorList>
    </citation>
    <scope>NUCLEOTIDE SEQUENCE</scope>
    <source>
        <tissue evidence="1">Shoot tissue taken approximately 20 cm above the soil surface</tissue>
    </source>
</reference>
<reference evidence="1" key="1">
    <citation type="submission" date="2014-09" db="EMBL/GenBank/DDBJ databases">
        <authorList>
            <person name="Magalhaes I.L.F."/>
            <person name="Oliveira U."/>
            <person name="Santos F.R."/>
            <person name="Vidigal T.H.D.A."/>
            <person name="Brescovit A.D."/>
            <person name="Santos A.J."/>
        </authorList>
    </citation>
    <scope>NUCLEOTIDE SEQUENCE</scope>
    <source>
        <tissue evidence="1">Shoot tissue taken approximately 20 cm above the soil surface</tissue>
    </source>
</reference>
<dbReference type="EMBL" id="GBRH01181627">
    <property type="protein sequence ID" value="JAE16269.1"/>
    <property type="molecule type" value="Transcribed_RNA"/>
</dbReference>